<accession>A0A1X7SIZ9</accession>
<dbReference type="AlphaFoldDB" id="A0A1X7SIZ9"/>
<reference evidence="2" key="1">
    <citation type="submission" date="2017-05" db="UniProtKB">
        <authorList>
            <consortium name="EnsemblMetazoa"/>
        </authorList>
    </citation>
    <scope>IDENTIFICATION</scope>
</reference>
<dbReference type="InParanoid" id="A0A1X7SIZ9"/>
<evidence type="ECO:0000256" key="1">
    <source>
        <dbReference type="SAM" id="MobiDB-lite"/>
    </source>
</evidence>
<dbReference type="PANTHER" id="PTHR13715:SF99">
    <property type="entry name" value="INOSITOL 1,4,5-TRISPHOSPHATE RECEPTOR-LIKE PROTEIN A"/>
    <property type="match status" value="1"/>
</dbReference>
<dbReference type="PANTHER" id="PTHR13715">
    <property type="entry name" value="RYANODINE RECEPTOR AND IP3 RECEPTOR"/>
    <property type="match status" value="1"/>
</dbReference>
<dbReference type="STRING" id="400682.A0A1X7SIZ9"/>
<protein>
    <submittedName>
        <fullName evidence="2">Uncharacterized protein</fullName>
    </submittedName>
</protein>
<dbReference type="EnsemblMetazoa" id="Aqu2.1.02097_001">
    <property type="protein sequence ID" value="Aqu2.1.02097_001"/>
    <property type="gene ID" value="Aqu2.1.02097"/>
</dbReference>
<evidence type="ECO:0000313" key="2">
    <source>
        <dbReference type="EnsemblMetazoa" id="Aqu2.1.02097_001"/>
    </source>
</evidence>
<proteinExistence type="predicted"/>
<name>A0A1X7SIZ9_AMPQE</name>
<dbReference type="GO" id="GO:0006816">
    <property type="term" value="P:calcium ion transport"/>
    <property type="evidence" value="ECO:0007669"/>
    <property type="project" value="InterPro"/>
</dbReference>
<dbReference type="eggNOG" id="KOG3533">
    <property type="taxonomic scope" value="Eukaryota"/>
</dbReference>
<dbReference type="InterPro" id="IPR015925">
    <property type="entry name" value="Ryanodine_IP3_receptor"/>
</dbReference>
<feature type="region of interest" description="Disordered" evidence="1">
    <location>
        <begin position="95"/>
        <end position="115"/>
    </location>
</feature>
<sequence>KSHLDNVEKDEEKNCFICSIPRTEFQKNKKDFQKHVKEEHSIWDYIRFIIHVKDHPQNEHNALEKYVYEQVKDEGNESIDFFPLHRAKSLPHYKYQDSATEEQSTQLQQASEEHRRQGLVVRHEVACQTEDIRHSVVSPIEDIREESPFEL</sequence>
<feature type="compositionally biased region" description="Polar residues" evidence="1">
    <location>
        <begin position="97"/>
        <end position="110"/>
    </location>
</feature>
<organism evidence="2">
    <name type="scientific">Amphimedon queenslandica</name>
    <name type="common">Sponge</name>
    <dbReference type="NCBI Taxonomy" id="400682"/>
    <lineage>
        <taxon>Eukaryota</taxon>
        <taxon>Metazoa</taxon>
        <taxon>Porifera</taxon>
        <taxon>Demospongiae</taxon>
        <taxon>Heteroscleromorpha</taxon>
        <taxon>Haplosclerida</taxon>
        <taxon>Niphatidae</taxon>
        <taxon>Amphimedon</taxon>
    </lineage>
</organism>
<dbReference type="OrthoDB" id="300855at2759"/>